<dbReference type="Gene3D" id="3.30.450.20">
    <property type="entry name" value="PAS domain"/>
    <property type="match status" value="4"/>
</dbReference>
<dbReference type="InterPro" id="IPR006189">
    <property type="entry name" value="CHASE_dom"/>
</dbReference>
<dbReference type="SMART" id="SM00091">
    <property type="entry name" value="PAS"/>
    <property type="match status" value="4"/>
</dbReference>
<feature type="coiled-coil region" evidence="9">
    <location>
        <begin position="867"/>
        <end position="894"/>
    </location>
</feature>
<evidence type="ECO:0000256" key="3">
    <source>
        <dbReference type="ARBA" id="ARBA00012438"/>
    </source>
</evidence>
<dbReference type="Gene3D" id="3.30.450.350">
    <property type="entry name" value="CHASE domain"/>
    <property type="match status" value="1"/>
</dbReference>
<sequence length="1617" mass="178090">MLQFRRSSGRVGSPRSIIGWPFWLASILCCSGVLLSLLYAGWLEQQNQQRTQTALTEVARQVVQQSQDRLLRYQYGLRGVRGHVLTAGPALSQQSFARYSQTRDLPVEFPGAHGFGYIHRVAPVELPAFLAQARQTGSADFKLTELAAHPHEHFIIQYIEPLARNRAAIGLDISSEPRRYAAAMDAMQSGEPRLTGPVTLVQASGRPLQAFLMLLPVYRDWVTPDSVAQRQLMLQGWSYAPLISGEMLQDLLPQSRGIYLQMADITGDQTVFFQSAAEMVSAQAMTGEVILQSSVFGRQWQWTLRSDPTYVQSLGLPSPRLHVLLGLLLTLLLTLSASMGMRIYLSRQQFNDQRSRLAAIVRSSNDAIIGKDLQGIVTSWNQGAEQMFGWDASEAVGQPLTALIIPPDLGYQELQILQQLRNGDSVKQFVTQRRHKSGALLDVLVNVSPVFDEKGRIIAAAKTIRDIGELVASRRQLDQALRQHKTLLETINTQFLYVETDPSGRILDVNPVFCQSLGYSRQQLIGQTHQLVNSGVHPPLFWQAVWQQIGQQQAWRGEICNRHQSGQLRWYDTVIMPLRNAAGLTERYIALSSDITARKQAEAHRAELHQLIDTVLSAASEVAIISLDRNGQVQLFNRGAELMLGFEAADVAGRSQLTALLSPADLALRARELGLSGEAQADMLAHLARTGTPETWRSALTSQDGSSVPVLLTLTAIRDTSCELLGFLLIALDFSEQLQSELDLTMLRDQLSIAADVARLGVWTWHPDNNELWWNGRMFDIYQQDPQLAQGSLNYQHWRERVHPDDLAATEARLQQALDGVLLYDPVFRIVTPDHGVRYILGGATVERKADGSPWRMTGINLDITAQHELEMELRQAKEQADAANQAKTQFLANMSHEIRTPLNAVLGMLQLLQQTALSDLQADYASKSQIAATALLSLLNNILDFSKIDAGRLELDLAPLPLAAFFHDVAVLLGATHQNPHVELLLDLAPDLPAVVLADRLRLQQVLVNLGGNALKFTQQGYVQLRVRRLDGSSDRVRLGFSIEDSGIGISKLQQQRLFSAFSQAEASISRRFGGTGLGLVICQRLLALMSAELKLQSEPGQGSCFSFDLDLPLLDAQPMLQSSALAALRVLVVDDQPLVRQSLVASLQQLGCQATAVSDGETALQAVRQAQEADSPYQLVLLDWRMPGMDGMQTARNILQQSSQHRPPLLMMVTAFESEVLQQLARQSDQPVQDVLIKPITPQQLQQRLQKVLQPGQHQLASPAEATLKPLQGLSLLVVEDNALNRQVAEQLLLSAGARVTLAVDGFMAVALVQQQPFDLVLMDLQMPGMDGLAATRQIRQRFTAQQLPIVAMTANATADDQVACQAAGMNAHIAKPIDLKTLCPQLLALCQQRQPMVAAAPPPLSTPDVAVSQPLLQPLLQMLQRFGQNAGLLQQAWAQFPQEWQQQRKQYEASANNDDRLAVLHTLQGVAATLGAVQLAALLRAAGQALRQGLSPDMTEIAALVTQSLQQFTAEIEPQLQVQASAALQQSGNLPESLQSQQPMLAELVAQLQLALTQQHLTALDLAARLAAMDPAFVELSVQVEQLNFTAALHMLQQLTLPQQAPQLPTRKVH</sequence>
<dbReference type="InterPro" id="IPR005467">
    <property type="entry name" value="His_kinase_dom"/>
</dbReference>
<keyword evidence="7 10" id="KW-0472">Membrane</keyword>
<dbReference type="SMART" id="SM01079">
    <property type="entry name" value="CHASE"/>
    <property type="match status" value="1"/>
</dbReference>
<dbReference type="Pfam" id="PF02518">
    <property type="entry name" value="HATPase_c"/>
    <property type="match status" value="1"/>
</dbReference>
<dbReference type="Gene3D" id="3.40.50.2300">
    <property type="match status" value="2"/>
</dbReference>
<feature type="domain" description="Histidine kinase" evidence="11">
    <location>
        <begin position="894"/>
        <end position="1115"/>
    </location>
</feature>
<dbReference type="Gene3D" id="2.10.70.100">
    <property type="match status" value="1"/>
</dbReference>
<organism evidence="16 17">
    <name type="scientific">Rheinheimera tilapiae</name>
    <dbReference type="NCBI Taxonomy" id="875043"/>
    <lineage>
        <taxon>Bacteria</taxon>
        <taxon>Pseudomonadati</taxon>
        <taxon>Pseudomonadota</taxon>
        <taxon>Gammaproteobacteria</taxon>
        <taxon>Chromatiales</taxon>
        <taxon>Chromatiaceae</taxon>
        <taxon>Rheinheimera</taxon>
    </lineage>
</organism>
<keyword evidence="4 8" id="KW-0597">Phosphoprotein</keyword>
<dbReference type="Pfam" id="PF00072">
    <property type="entry name" value="Response_reg"/>
    <property type="match status" value="2"/>
</dbReference>
<feature type="domain" description="PAS" evidence="13">
    <location>
        <begin position="604"/>
        <end position="665"/>
    </location>
</feature>
<evidence type="ECO:0000256" key="8">
    <source>
        <dbReference type="PROSITE-ProRule" id="PRU00169"/>
    </source>
</evidence>
<dbReference type="InterPro" id="IPR004358">
    <property type="entry name" value="Sig_transdc_His_kin-like_C"/>
</dbReference>
<protein>
    <recommendedName>
        <fullName evidence="3">histidine kinase</fullName>
        <ecNumber evidence="3">2.7.13.3</ecNumber>
    </recommendedName>
</protein>
<dbReference type="PROSITE" id="PS50109">
    <property type="entry name" value="HIS_KIN"/>
    <property type="match status" value="1"/>
</dbReference>
<dbReference type="Pfam" id="PF00989">
    <property type="entry name" value="PAS"/>
    <property type="match status" value="2"/>
</dbReference>
<dbReference type="CDD" id="cd00130">
    <property type="entry name" value="PAS"/>
    <property type="match status" value="4"/>
</dbReference>
<comment type="subcellular location">
    <subcellularLocation>
        <location evidence="2">Membrane</location>
    </subcellularLocation>
</comment>
<dbReference type="Pfam" id="PF00512">
    <property type="entry name" value="HisKA"/>
    <property type="match status" value="1"/>
</dbReference>
<dbReference type="PROSITE" id="PS50113">
    <property type="entry name" value="PAC"/>
    <property type="match status" value="4"/>
</dbReference>
<dbReference type="NCBIfam" id="TIGR00229">
    <property type="entry name" value="sensory_box"/>
    <property type="match status" value="3"/>
</dbReference>
<dbReference type="CDD" id="cd16922">
    <property type="entry name" value="HATPase_EvgS-ArcB-TorS-like"/>
    <property type="match status" value="1"/>
</dbReference>
<evidence type="ECO:0000256" key="5">
    <source>
        <dbReference type="ARBA" id="ARBA00022692"/>
    </source>
</evidence>
<feature type="domain" description="PAC" evidence="14">
    <location>
        <begin position="553"/>
        <end position="607"/>
    </location>
</feature>
<dbReference type="SMART" id="SM00086">
    <property type="entry name" value="PAC"/>
    <property type="match status" value="4"/>
</dbReference>
<keyword evidence="9" id="KW-0175">Coiled coil</keyword>
<dbReference type="InterPro" id="IPR003594">
    <property type="entry name" value="HATPase_dom"/>
</dbReference>
<dbReference type="PRINTS" id="PR00344">
    <property type="entry name" value="BCTRLSENSOR"/>
</dbReference>
<evidence type="ECO:0000259" key="11">
    <source>
        <dbReference type="PROSITE" id="PS50109"/>
    </source>
</evidence>
<dbReference type="Gene3D" id="1.10.287.130">
    <property type="match status" value="1"/>
</dbReference>
<dbReference type="Pfam" id="PF08447">
    <property type="entry name" value="PAS_3"/>
    <property type="match status" value="1"/>
</dbReference>
<evidence type="ECO:0000259" key="13">
    <source>
        <dbReference type="PROSITE" id="PS50112"/>
    </source>
</evidence>
<proteinExistence type="predicted"/>
<dbReference type="InterPro" id="IPR036097">
    <property type="entry name" value="HisK_dim/P_sf"/>
</dbReference>
<evidence type="ECO:0000259" key="12">
    <source>
        <dbReference type="PROSITE" id="PS50110"/>
    </source>
</evidence>
<dbReference type="InterPro" id="IPR011006">
    <property type="entry name" value="CheY-like_superfamily"/>
</dbReference>
<feature type="domain" description="Response regulatory" evidence="12">
    <location>
        <begin position="1277"/>
        <end position="1393"/>
    </location>
</feature>
<dbReference type="SUPFAM" id="SSF47226">
    <property type="entry name" value="Histidine-containing phosphotransfer domain, HPT domain"/>
    <property type="match status" value="1"/>
</dbReference>
<dbReference type="InterPro" id="IPR036890">
    <property type="entry name" value="HATPase_C_sf"/>
</dbReference>
<name>A0ABV6BBS7_9GAMM</name>
<dbReference type="PROSITE" id="PS50110">
    <property type="entry name" value="RESPONSE_REGULATORY"/>
    <property type="match status" value="2"/>
</dbReference>
<dbReference type="PANTHER" id="PTHR45339:SF5">
    <property type="entry name" value="HISTIDINE KINASE"/>
    <property type="match status" value="1"/>
</dbReference>
<feature type="modified residue" description="4-aspartylphosphate" evidence="8">
    <location>
        <position position="1326"/>
    </location>
</feature>
<keyword evidence="5 10" id="KW-0812">Transmembrane</keyword>
<feature type="domain" description="PAC" evidence="14">
    <location>
        <begin position="694"/>
        <end position="746"/>
    </location>
</feature>
<keyword evidence="17" id="KW-1185">Reference proteome</keyword>
<gene>
    <name evidence="16" type="ORF">ACFFJP_04095</name>
</gene>
<dbReference type="SMART" id="SM00387">
    <property type="entry name" value="HATPase_c"/>
    <property type="match status" value="1"/>
</dbReference>
<dbReference type="Pfam" id="PF03924">
    <property type="entry name" value="CHASE"/>
    <property type="match status" value="1"/>
</dbReference>
<feature type="modified residue" description="4-aspartylphosphate" evidence="8">
    <location>
        <position position="1185"/>
    </location>
</feature>
<evidence type="ECO:0000256" key="2">
    <source>
        <dbReference type="ARBA" id="ARBA00004370"/>
    </source>
</evidence>
<dbReference type="Pfam" id="PF08448">
    <property type="entry name" value="PAS_4"/>
    <property type="match status" value="1"/>
</dbReference>
<dbReference type="Gene3D" id="1.20.120.160">
    <property type="entry name" value="HPT domain"/>
    <property type="match status" value="1"/>
</dbReference>
<dbReference type="InterPro" id="IPR013656">
    <property type="entry name" value="PAS_4"/>
</dbReference>
<evidence type="ECO:0000256" key="1">
    <source>
        <dbReference type="ARBA" id="ARBA00000085"/>
    </source>
</evidence>
<dbReference type="PROSITE" id="PS50839">
    <property type="entry name" value="CHASE"/>
    <property type="match status" value="1"/>
</dbReference>
<dbReference type="InterPro" id="IPR013767">
    <property type="entry name" value="PAS_fold"/>
</dbReference>
<dbReference type="SMART" id="SM00388">
    <property type="entry name" value="HisKA"/>
    <property type="match status" value="1"/>
</dbReference>
<evidence type="ECO:0000256" key="9">
    <source>
        <dbReference type="SAM" id="Coils"/>
    </source>
</evidence>
<accession>A0ABV6BBS7</accession>
<dbReference type="InterPro" id="IPR042240">
    <property type="entry name" value="CHASE_sf"/>
</dbReference>
<evidence type="ECO:0000256" key="7">
    <source>
        <dbReference type="ARBA" id="ARBA00023136"/>
    </source>
</evidence>
<dbReference type="PANTHER" id="PTHR45339">
    <property type="entry name" value="HYBRID SIGNAL TRANSDUCTION HISTIDINE KINASE J"/>
    <property type="match status" value="1"/>
</dbReference>
<comment type="catalytic activity">
    <reaction evidence="1">
        <text>ATP + protein L-histidine = ADP + protein N-phospho-L-histidine.</text>
        <dbReference type="EC" id="2.7.13.3"/>
    </reaction>
</comment>
<dbReference type="RefSeq" id="WP_377240798.1">
    <property type="nucleotide sequence ID" value="NZ_JBHLXP010000001.1"/>
</dbReference>
<dbReference type="InterPro" id="IPR036641">
    <property type="entry name" value="HPT_dom_sf"/>
</dbReference>
<feature type="transmembrane region" description="Helical" evidence="10">
    <location>
        <begin position="323"/>
        <end position="345"/>
    </location>
</feature>
<dbReference type="InterPro" id="IPR001610">
    <property type="entry name" value="PAC"/>
</dbReference>
<dbReference type="SUPFAM" id="SSF55874">
    <property type="entry name" value="ATPase domain of HSP90 chaperone/DNA topoisomerase II/histidine kinase"/>
    <property type="match status" value="1"/>
</dbReference>
<evidence type="ECO:0000313" key="17">
    <source>
        <dbReference type="Proteomes" id="UP001589813"/>
    </source>
</evidence>
<dbReference type="Gene3D" id="3.30.565.10">
    <property type="entry name" value="Histidine kinase-like ATPase, C-terminal domain"/>
    <property type="match status" value="1"/>
</dbReference>
<dbReference type="CDD" id="cd17546">
    <property type="entry name" value="REC_hyHK_CKI1_RcsC-like"/>
    <property type="match status" value="2"/>
</dbReference>
<dbReference type="InterPro" id="IPR013655">
    <property type="entry name" value="PAS_fold_3"/>
</dbReference>
<evidence type="ECO:0000313" key="16">
    <source>
        <dbReference type="EMBL" id="MFC0047473.1"/>
    </source>
</evidence>
<dbReference type="EC" id="2.7.13.3" evidence="3"/>
<reference evidence="16 17" key="1">
    <citation type="submission" date="2024-09" db="EMBL/GenBank/DDBJ databases">
        <authorList>
            <person name="Sun Q."/>
            <person name="Mori K."/>
        </authorList>
    </citation>
    <scope>NUCLEOTIDE SEQUENCE [LARGE SCALE GENOMIC DNA]</scope>
    <source>
        <strain evidence="16 17">KCTC 23315</strain>
    </source>
</reference>
<feature type="domain" description="Response regulatory" evidence="12">
    <location>
        <begin position="1131"/>
        <end position="1255"/>
    </location>
</feature>
<feature type="domain" description="CHASE" evidence="15">
    <location>
        <begin position="87"/>
        <end position="236"/>
    </location>
</feature>
<evidence type="ECO:0000256" key="4">
    <source>
        <dbReference type="ARBA" id="ARBA00022553"/>
    </source>
</evidence>
<evidence type="ECO:0000259" key="15">
    <source>
        <dbReference type="PROSITE" id="PS50839"/>
    </source>
</evidence>
<evidence type="ECO:0000259" key="14">
    <source>
        <dbReference type="PROSITE" id="PS50113"/>
    </source>
</evidence>
<feature type="domain" description="PAC" evidence="14">
    <location>
        <begin position="824"/>
        <end position="876"/>
    </location>
</feature>
<dbReference type="SUPFAM" id="SSF52172">
    <property type="entry name" value="CheY-like"/>
    <property type="match status" value="2"/>
</dbReference>
<dbReference type="InterPro" id="IPR003661">
    <property type="entry name" value="HisK_dim/P_dom"/>
</dbReference>
<dbReference type="CDD" id="cd00082">
    <property type="entry name" value="HisKA"/>
    <property type="match status" value="1"/>
</dbReference>
<comment type="caution">
    <text evidence="16">The sequence shown here is derived from an EMBL/GenBank/DDBJ whole genome shotgun (WGS) entry which is preliminary data.</text>
</comment>
<dbReference type="Proteomes" id="UP001589813">
    <property type="component" value="Unassembled WGS sequence"/>
</dbReference>
<dbReference type="SMART" id="SM00448">
    <property type="entry name" value="REC"/>
    <property type="match status" value="2"/>
</dbReference>
<feature type="domain" description="PAC" evidence="14">
    <location>
        <begin position="427"/>
        <end position="479"/>
    </location>
</feature>
<evidence type="ECO:0000256" key="6">
    <source>
        <dbReference type="ARBA" id="ARBA00022989"/>
    </source>
</evidence>
<feature type="domain" description="PAS" evidence="13">
    <location>
        <begin position="353"/>
        <end position="424"/>
    </location>
</feature>
<dbReference type="EMBL" id="JBHLXP010000001">
    <property type="protein sequence ID" value="MFC0047473.1"/>
    <property type="molecule type" value="Genomic_DNA"/>
</dbReference>
<evidence type="ECO:0000256" key="10">
    <source>
        <dbReference type="SAM" id="Phobius"/>
    </source>
</evidence>
<dbReference type="SUPFAM" id="SSF55785">
    <property type="entry name" value="PYP-like sensor domain (PAS domain)"/>
    <property type="match status" value="4"/>
</dbReference>
<dbReference type="InterPro" id="IPR000014">
    <property type="entry name" value="PAS"/>
</dbReference>
<dbReference type="InterPro" id="IPR000700">
    <property type="entry name" value="PAS-assoc_C"/>
</dbReference>
<dbReference type="InterPro" id="IPR035965">
    <property type="entry name" value="PAS-like_dom_sf"/>
</dbReference>
<dbReference type="InterPro" id="IPR001789">
    <property type="entry name" value="Sig_transdc_resp-reg_receiver"/>
</dbReference>
<feature type="transmembrane region" description="Helical" evidence="10">
    <location>
        <begin position="20"/>
        <end position="42"/>
    </location>
</feature>
<dbReference type="SUPFAM" id="SSF47384">
    <property type="entry name" value="Homodimeric domain of signal transducing histidine kinase"/>
    <property type="match status" value="1"/>
</dbReference>
<keyword evidence="6 10" id="KW-1133">Transmembrane helix</keyword>
<dbReference type="PROSITE" id="PS50112">
    <property type="entry name" value="PAS"/>
    <property type="match status" value="3"/>
</dbReference>
<feature type="domain" description="PAS" evidence="13">
    <location>
        <begin position="480"/>
        <end position="538"/>
    </location>
</feature>